<accession>A0A1S6HXY6</accession>
<dbReference type="Proteomes" id="UP000189545">
    <property type="component" value="Chromosome"/>
</dbReference>
<protein>
    <submittedName>
        <fullName evidence="1">Uncharacterized protein</fullName>
    </submittedName>
</protein>
<evidence type="ECO:0000313" key="2">
    <source>
        <dbReference type="Proteomes" id="UP000189545"/>
    </source>
</evidence>
<organism evidence="1 2">
    <name type="scientific">Shewanella psychrophila</name>
    <dbReference type="NCBI Taxonomy" id="225848"/>
    <lineage>
        <taxon>Bacteria</taxon>
        <taxon>Pseudomonadati</taxon>
        <taxon>Pseudomonadota</taxon>
        <taxon>Gammaproteobacteria</taxon>
        <taxon>Alteromonadales</taxon>
        <taxon>Shewanellaceae</taxon>
        <taxon>Shewanella</taxon>
    </lineage>
</organism>
<dbReference type="STRING" id="225848.Sps_05225"/>
<proteinExistence type="predicted"/>
<dbReference type="RefSeq" id="WP_077755101.1">
    <property type="nucleotide sequence ID" value="NZ_CP014782.1"/>
</dbReference>
<dbReference type="OrthoDB" id="8900369at2"/>
<reference evidence="1 2" key="1">
    <citation type="submission" date="2016-03" db="EMBL/GenBank/DDBJ databases">
        <title>Complete genome sequence of Shewanella psychrophila WP2, a deep sea bacterium isolated from west Pacific sediment.</title>
        <authorList>
            <person name="Xu G."/>
            <person name="Jian H."/>
        </authorList>
    </citation>
    <scope>NUCLEOTIDE SEQUENCE [LARGE SCALE GENOMIC DNA]</scope>
    <source>
        <strain evidence="1 2">WP2</strain>
    </source>
</reference>
<dbReference type="EMBL" id="CP014782">
    <property type="protein sequence ID" value="AQS40294.1"/>
    <property type="molecule type" value="Genomic_DNA"/>
</dbReference>
<dbReference type="AlphaFoldDB" id="A0A1S6HXY6"/>
<sequence length="124" mass="14475">MCQCFPQFDSQDPAINVLRHKIRHGEEVDNPSLVLIWFSMEQALMGGCKHSAWSLHVAEYRLLLDTLADDMLESHWRLWCLDNIYKPLSALSRLVDSHSQKQELEQLFYELRVTSQFFKAGLAH</sequence>
<dbReference type="KEGG" id="spsw:Sps_05225"/>
<evidence type="ECO:0000313" key="1">
    <source>
        <dbReference type="EMBL" id="AQS40294.1"/>
    </source>
</evidence>
<keyword evidence="2" id="KW-1185">Reference proteome</keyword>
<name>A0A1S6HXY6_9GAMM</name>
<gene>
    <name evidence="1" type="ORF">Sps_05225</name>
</gene>